<proteinExistence type="predicted"/>
<dbReference type="RefSeq" id="WP_124086450.1">
    <property type="nucleotide sequence ID" value="NZ_UXAW01000066.1"/>
</dbReference>
<reference evidence="2 3" key="1">
    <citation type="submission" date="2018-11" db="EMBL/GenBank/DDBJ databases">
        <authorList>
            <person name="Criscuolo A."/>
        </authorList>
    </citation>
    <scope>NUCLEOTIDE SEQUENCE [LARGE SCALE GENOMIC DNA]</scope>
    <source>
        <strain evidence="2">ACIP111625</strain>
    </source>
</reference>
<accession>A0A3P5WXT5</accession>
<dbReference type="OrthoDB" id="7864986at2"/>
<gene>
    <name evidence="2" type="ORF">XINFAN_01969</name>
</gene>
<sequence length="165" mass="17419">MNRFTRIVAAALAASAMTLPAFAQDRADAVQSIDVSVDIAAVQNAAAAEYWGTLENDLETAILSRVADRTAEEGAMITVDIDEVSLASGFAEAIGIADTRLSGLVKVSDPPQPGRGDSYELTVDVKASMPALGEGFDLTAADIDTARVYRAMIDTFADHVVRNLK</sequence>
<evidence type="ECO:0000313" key="2">
    <source>
        <dbReference type="EMBL" id="VDC28016.1"/>
    </source>
</evidence>
<evidence type="ECO:0000313" key="3">
    <source>
        <dbReference type="Proteomes" id="UP000277498"/>
    </source>
</evidence>
<dbReference type="EMBL" id="UXAW01000066">
    <property type="protein sequence ID" value="VDC28016.1"/>
    <property type="molecule type" value="Genomic_DNA"/>
</dbReference>
<keyword evidence="1" id="KW-0732">Signal</keyword>
<feature type="chain" id="PRO_5018253495" evidence="1">
    <location>
        <begin position="24"/>
        <end position="165"/>
    </location>
</feature>
<keyword evidence="3" id="KW-1185">Reference proteome</keyword>
<dbReference type="Proteomes" id="UP000277498">
    <property type="component" value="Unassembled WGS sequence"/>
</dbReference>
<feature type="signal peptide" evidence="1">
    <location>
        <begin position="1"/>
        <end position="23"/>
    </location>
</feature>
<dbReference type="AlphaFoldDB" id="A0A3P5WXT5"/>
<name>A0A3P5WXT5_9RHOB</name>
<protein>
    <submittedName>
        <fullName evidence="2">Uncharacterized protein</fullName>
    </submittedName>
</protein>
<evidence type="ECO:0000256" key="1">
    <source>
        <dbReference type="SAM" id="SignalP"/>
    </source>
</evidence>
<organism evidence="2 3">
    <name type="scientific">Pseudogemmobacter humi</name>
    <dbReference type="NCBI Taxonomy" id="2483812"/>
    <lineage>
        <taxon>Bacteria</taxon>
        <taxon>Pseudomonadati</taxon>
        <taxon>Pseudomonadota</taxon>
        <taxon>Alphaproteobacteria</taxon>
        <taxon>Rhodobacterales</taxon>
        <taxon>Paracoccaceae</taxon>
        <taxon>Pseudogemmobacter</taxon>
    </lineage>
</organism>